<organism evidence="3 4">
    <name type="scientific">Pseudallescheria apiosperma</name>
    <name type="common">Scedosporium apiospermum</name>
    <dbReference type="NCBI Taxonomy" id="563466"/>
    <lineage>
        <taxon>Eukaryota</taxon>
        <taxon>Fungi</taxon>
        <taxon>Dikarya</taxon>
        <taxon>Ascomycota</taxon>
        <taxon>Pezizomycotina</taxon>
        <taxon>Sordariomycetes</taxon>
        <taxon>Hypocreomycetidae</taxon>
        <taxon>Microascales</taxon>
        <taxon>Microascaceae</taxon>
        <taxon>Scedosporium</taxon>
    </lineage>
</organism>
<feature type="region of interest" description="Disordered" evidence="1">
    <location>
        <begin position="529"/>
        <end position="555"/>
    </location>
</feature>
<evidence type="ECO:0000313" key="3">
    <source>
        <dbReference type="EMBL" id="KEZ42014.1"/>
    </source>
</evidence>
<dbReference type="KEGG" id="sapo:SAPIO_CDS6409"/>
<feature type="compositionally biased region" description="Low complexity" evidence="1">
    <location>
        <begin position="539"/>
        <end position="550"/>
    </location>
</feature>
<feature type="domain" description="Heterokaryon incompatibility" evidence="2">
    <location>
        <begin position="211"/>
        <end position="377"/>
    </location>
</feature>
<dbReference type="AlphaFoldDB" id="A0A084G3V2"/>
<dbReference type="HOGENOM" id="CLU_002639_2_8_1"/>
<sequence length="772" mass="87311">MYNEEMLQWQGQTCPRQGGRMTTLGDWLAGVTARASHAGRVCCKTCVNFDVSNLPGCMTAYSERYSLYDHTISLERLLETASSGCQRCQVLAQAYFYLCPGDDCDIRLKFLPSSVVMSRSLACLEILPAEESALGFMGFPTPKKGRHRHSRIDSREPYEAIVLAINECIRDHADCRPPTTPVLPARLVEVPPENGLPVKVVALPPDSKPEYTALSHCWGKFPLLKLLKRHGTGDVEFQWEDLPQSFKDACTVTRYLNQKYIWIDSLCIVQDDADDWRREAAKMGSIYEGSYVTIAASDAAGSVDGFLHSRFEANNFVVDDNKGRLIRFVARDYNLEMHNSKFFHHGDTPDHEWLMRPVDMDHRFINPILLRGWCFQERLMAKRILHFKRYEYFLECNKGVRCECSGMAKTRQGTIKSYLAIMLKEMLDSFELMKAAKMHESLVEHLGMRRSIEPASANADERLMQVWEALVENYSRTAFTYEEDVLPALGSLARFFQAKRPDWTYLAGLWKEALPRGLMWTMENSRGLDARKARRGKPESSQLQSQSSPSARPPVAPSFSWAALAGRVRYKTAEYARKQEVDVVTAGVDAIGDEIFGDVSSGFIVLRGRAVSFRFPRYSPGGNAIAHNTAQGASIAIYDGWEGGYCESSEQDVEICKDIKSDVWEPTNKVESGMETMGRVVGFDTDHEHSAYFSAQPGVRRNDPSDQSSSILEPLILLRVFSVVEHGMRGVGAACLMLRKCHDRPDSYRRVGLRTAKNRIFEDAKEYEIRIE</sequence>
<protein>
    <recommendedName>
        <fullName evidence="2">Heterokaryon incompatibility domain-containing protein</fullName>
    </recommendedName>
</protein>
<dbReference type="OMA" id="CVANIVV"/>
<dbReference type="PANTHER" id="PTHR33112">
    <property type="entry name" value="DOMAIN PROTEIN, PUTATIVE-RELATED"/>
    <property type="match status" value="1"/>
</dbReference>
<evidence type="ECO:0000313" key="4">
    <source>
        <dbReference type="Proteomes" id="UP000028545"/>
    </source>
</evidence>
<dbReference type="EMBL" id="JOWA01000103">
    <property type="protein sequence ID" value="KEZ42014.1"/>
    <property type="molecule type" value="Genomic_DNA"/>
</dbReference>
<evidence type="ECO:0000259" key="2">
    <source>
        <dbReference type="Pfam" id="PF06985"/>
    </source>
</evidence>
<dbReference type="VEuPathDB" id="FungiDB:SAPIO_CDS6409"/>
<dbReference type="Proteomes" id="UP000028545">
    <property type="component" value="Unassembled WGS sequence"/>
</dbReference>
<dbReference type="PANTHER" id="PTHR33112:SF13">
    <property type="entry name" value="HETEROKARYON INCOMPATIBILITY DOMAIN-CONTAINING PROTEIN"/>
    <property type="match status" value="1"/>
</dbReference>
<reference evidence="3 4" key="1">
    <citation type="journal article" date="2014" name="Genome Announc.">
        <title>Draft genome sequence of the pathogenic fungus Scedosporium apiospermum.</title>
        <authorList>
            <person name="Vandeputte P."/>
            <person name="Ghamrawi S."/>
            <person name="Rechenmann M."/>
            <person name="Iltis A."/>
            <person name="Giraud S."/>
            <person name="Fleury M."/>
            <person name="Thornton C."/>
            <person name="Delhaes L."/>
            <person name="Meyer W."/>
            <person name="Papon N."/>
            <person name="Bouchara J.P."/>
        </authorList>
    </citation>
    <scope>NUCLEOTIDE SEQUENCE [LARGE SCALE GENOMIC DNA]</scope>
    <source>
        <strain evidence="3 4">IHEM 14462</strain>
    </source>
</reference>
<dbReference type="InterPro" id="IPR010730">
    <property type="entry name" value="HET"/>
</dbReference>
<dbReference type="Pfam" id="PF06985">
    <property type="entry name" value="HET"/>
    <property type="match status" value="1"/>
</dbReference>
<dbReference type="RefSeq" id="XP_016641813.1">
    <property type="nucleotide sequence ID" value="XM_016788522.1"/>
</dbReference>
<evidence type="ECO:0000256" key="1">
    <source>
        <dbReference type="SAM" id="MobiDB-lite"/>
    </source>
</evidence>
<comment type="caution">
    <text evidence="3">The sequence shown here is derived from an EMBL/GenBank/DDBJ whole genome shotgun (WGS) entry which is preliminary data.</text>
</comment>
<gene>
    <name evidence="3" type="ORF">SAPIO_CDS6409</name>
</gene>
<proteinExistence type="predicted"/>
<keyword evidence="4" id="KW-1185">Reference proteome</keyword>
<accession>A0A084G3V2</accession>
<dbReference type="GeneID" id="27725481"/>
<dbReference type="OrthoDB" id="3486565at2759"/>
<name>A0A084G3V2_PSEDA</name>